<dbReference type="OrthoDB" id="9180746at2"/>
<evidence type="ECO:0000259" key="3">
    <source>
        <dbReference type="SMART" id="SM00945"/>
    </source>
</evidence>
<feature type="region of interest" description="Disordered" evidence="2">
    <location>
        <begin position="116"/>
        <end position="146"/>
    </location>
</feature>
<dbReference type="RefSeq" id="WP_093148578.1">
    <property type="nucleotide sequence ID" value="NZ_FNEK01000003.1"/>
</dbReference>
<dbReference type="EMBL" id="FNEK01000003">
    <property type="protein sequence ID" value="SDI43478.1"/>
    <property type="molecule type" value="Genomic_DNA"/>
</dbReference>
<keyword evidence="5" id="KW-1185">Reference proteome</keyword>
<reference evidence="4 5" key="1">
    <citation type="submission" date="2016-10" db="EMBL/GenBank/DDBJ databases">
        <authorList>
            <person name="de Groot N.N."/>
        </authorList>
    </citation>
    <scope>NUCLEOTIDE SEQUENCE [LARGE SCALE GENOMIC DNA]</scope>
    <source>
        <strain evidence="4 5">DSM 25294</strain>
    </source>
</reference>
<evidence type="ECO:0000256" key="1">
    <source>
        <dbReference type="ARBA" id="ARBA00022884"/>
    </source>
</evidence>
<proteinExistence type="predicted"/>
<keyword evidence="1" id="KW-0694">RNA-binding</keyword>
<evidence type="ECO:0000313" key="4">
    <source>
        <dbReference type="EMBL" id="SDI43478.1"/>
    </source>
</evidence>
<dbReference type="Gene3D" id="1.10.1710.10">
    <property type="entry name" value="ProQ/FinO domain"/>
    <property type="match status" value="1"/>
</dbReference>
<dbReference type="AlphaFoldDB" id="A0A1G8KJ78"/>
<dbReference type="InterPro" id="IPR016103">
    <property type="entry name" value="ProQ/FinO"/>
</dbReference>
<dbReference type="STRING" id="571298.SAMN04488026_10036"/>
<accession>A0A1G8KJ78</accession>
<gene>
    <name evidence="4" type="ORF">SAMN04488026_10036</name>
</gene>
<dbReference type="Proteomes" id="UP000199382">
    <property type="component" value="Unassembled WGS sequence"/>
</dbReference>
<name>A0A1G8KJ78_9RHOB</name>
<evidence type="ECO:0000256" key="2">
    <source>
        <dbReference type="SAM" id="MobiDB-lite"/>
    </source>
</evidence>
<feature type="compositionally biased region" description="Basic residues" evidence="2">
    <location>
        <begin position="136"/>
        <end position="146"/>
    </location>
</feature>
<dbReference type="GO" id="GO:0003723">
    <property type="term" value="F:RNA binding"/>
    <property type="evidence" value="ECO:0007669"/>
    <property type="project" value="UniProtKB-KW"/>
</dbReference>
<dbReference type="InterPro" id="IPR036442">
    <property type="entry name" value="ProQ/FinO_sf"/>
</dbReference>
<dbReference type="SUPFAM" id="SSF48657">
    <property type="entry name" value="FinO-like"/>
    <property type="match status" value="1"/>
</dbReference>
<organism evidence="4 5">
    <name type="scientific">Aliiruegeria lutimaris</name>
    <dbReference type="NCBI Taxonomy" id="571298"/>
    <lineage>
        <taxon>Bacteria</taxon>
        <taxon>Pseudomonadati</taxon>
        <taxon>Pseudomonadota</taxon>
        <taxon>Alphaproteobacteria</taxon>
        <taxon>Rhodobacterales</taxon>
        <taxon>Roseobacteraceae</taxon>
        <taxon>Aliiruegeria</taxon>
    </lineage>
</organism>
<evidence type="ECO:0000313" key="5">
    <source>
        <dbReference type="Proteomes" id="UP000199382"/>
    </source>
</evidence>
<feature type="domain" description="ProQ/FinO" evidence="3">
    <location>
        <begin position="41"/>
        <end position="146"/>
    </location>
</feature>
<dbReference type="Pfam" id="PF04352">
    <property type="entry name" value="ProQ"/>
    <property type="match status" value="1"/>
</dbReference>
<dbReference type="SMART" id="SM00945">
    <property type="entry name" value="ProQ"/>
    <property type="match status" value="1"/>
</dbReference>
<sequence>MNDQTTRRRPILTLKLPSTTTEARLQEVAQQAARQKRLGAWKASRDDIMADLAARFPAAFGKRSKILPLARGIHRALAEACPDLDLWTIKQACQRRTTWAPYLEALAADGSTRYLLDGSPAPGDRGTVTDDERQHAQRLLKRRVKK</sequence>
<protein>
    <submittedName>
        <fullName evidence="4">ProQ/FINO family protein</fullName>
    </submittedName>
</protein>